<dbReference type="PROSITE" id="PS50977">
    <property type="entry name" value="HTH_TETR_2"/>
    <property type="match status" value="1"/>
</dbReference>
<name>A0A2U1ZZB9_9MICO</name>
<dbReference type="Gene3D" id="1.10.357.10">
    <property type="entry name" value="Tetracycline Repressor, domain 2"/>
    <property type="match status" value="1"/>
</dbReference>
<feature type="compositionally biased region" description="Low complexity" evidence="3">
    <location>
        <begin position="188"/>
        <end position="221"/>
    </location>
</feature>
<dbReference type="EMBL" id="PYHR01000002">
    <property type="protein sequence ID" value="PWD52336.1"/>
    <property type="molecule type" value="Genomic_DNA"/>
</dbReference>
<feature type="compositionally biased region" description="Basic residues" evidence="3">
    <location>
        <begin position="340"/>
        <end position="349"/>
    </location>
</feature>
<sequence>MLSMVLTTILLMSLSLDRTARRAAPENITDRNGPVYSWGVSTPSPRGRHREAAENDVRIFEAAKAVFTDDPDAPISAVGAAAGVGKSALYRRYPSKQELLEAVAQDLTEQYVSVIERSHEELDRDVDPRTVLETFLADTAATGTHATSVAIAGRFEPSPGTGSGPRRVGQRVTAWSHVCTRPARCARRSTGSTSTSSSRRSAGSALRRWRGPSSSATATPLSSPPGSPHTRPPCPERRPGRRTSARSTLADRAGATPPDDQRLVLTTPVPPGSIVPHRANRPPERGRAQCSTSRPTPYTTRFPAHVLLESGPGRKRPDTPLTPPGTCAPGEGTHAISHPQSHRRRHRGDARRQPPGGRVGARRRRPERAPRRRCGRRGRSRSGPAPEPRGDGVEVPRPGPGPRR</sequence>
<feature type="compositionally biased region" description="Polar residues" evidence="3">
    <location>
        <begin position="289"/>
        <end position="299"/>
    </location>
</feature>
<dbReference type="AlphaFoldDB" id="A0A2U1ZZB9"/>
<feature type="compositionally biased region" description="Pro residues" evidence="3">
    <location>
        <begin position="222"/>
        <end position="233"/>
    </location>
</feature>
<feature type="region of interest" description="Disordered" evidence="3">
    <location>
        <begin position="184"/>
        <end position="404"/>
    </location>
</feature>
<proteinExistence type="predicted"/>
<protein>
    <recommendedName>
        <fullName evidence="4">HTH tetR-type domain-containing protein</fullName>
    </recommendedName>
</protein>
<dbReference type="Proteomes" id="UP000245166">
    <property type="component" value="Unassembled WGS sequence"/>
</dbReference>
<evidence type="ECO:0000313" key="6">
    <source>
        <dbReference type="Proteomes" id="UP000245166"/>
    </source>
</evidence>
<feature type="compositionally biased region" description="Basic residues" evidence="3">
    <location>
        <begin position="360"/>
        <end position="380"/>
    </location>
</feature>
<accession>A0A2U1ZZB9</accession>
<feature type="domain" description="HTH tetR-type" evidence="4">
    <location>
        <begin position="53"/>
        <end position="111"/>
    </location>
</feature>
<evidence type="ECO:0000313" key="5">
    <source>
        <dbReference type="EMBL" id="PWD52336.1"/>
    </source>
</evidence>
<organism evidence="5 6">
    <name type="scientific">Serinibacter arcticus</name>
    <dbReference type="NCBI Taxonomy" id="1655435"/>
    <lineage>
        <taxon>Bacteria</taxon>
        <taxon>Bacillati</taxon>
        <taxon>Actinomycetota</taxon>
        <taxon>Actinomycetes</taxon>
        <taxon>Micrococcales</taxon>
        <taxon>Beutenbergiaceae</taxon>
        <taxon>Serinibacter</taxon>
    </lineage>
</organism>
<dbReference type="InterPro" id="IPR009057">
    <property type="entry name" value="Homeodomain-like_sf"/>
</dbReference>
<comment type="caution">
    <text evidence="5">The sequence shown here is derived from an EMBL/GenBank/DDBJ whole genome shotgun (WGS) entry which is preliminary data.</text>
</comment>
<dbReference type="InterPro" id="IPR001647">
    <property type="entry name" value="HTH_TetR"/>
</dbReference>
<dbReference type="GO" id="GO:0003677">
    <property type="term" value="F:DNA binding"/>
    <property type="evidence" value="ECO:0007669"/>
    <property type="project" value="UniProtKB-UniRule"/>
</dbReference>
<evidence type="ECO:0000256" key="1">
    <source>
        <dbReference type="ARBA" id="ARBA00023125"/>
    </source>
</evidence>
<keyword evidence="6" id="KW-1185">Reference proteome</keyword>
<gene>
    <name evidence="5" type="ORF">C8046_03540</name>
</gene>
<dbReference type="SUPFAM" id="SSF46689">
    <property type="entry name" value="Homeodomain-like"/>
    <property type="match status" value="1"/>
</dbReference>
<evidence type="ECO:0000259" key="4">
    <source>
        <dbReference type="PROSITE" id="PS50977"/>
    </source>
</evidence>
<evidence type="ECO:0000256" key="3">
    <source>
        <dbReference type="SAM" id="MobiDB-lite"/>
    </source>
</evidence>
<evidence type="ECO:0000256" key="2">
    <source>
        <dbReference type="PROSITE-ProRule" id="PRU00335"/>
    </source>
</evidence>
<keyword evidence="1 2" id="KW-0238">DNA-binding</keyword>
<reference evidence="5 6" key="1">
    <citation type="submission" date="2018-03" db="EMBL/GenBank/DDBJ databases">
        <title>Genome assembly of novel Miniimonas species PCH200.</title>
        <authorList>
            <person name="Thakur V."/>
            <person name="Kumar V."/>
            <person name="Singh D."/>
        </authorList>
    </citation>
    <scope>NUCLEOTIDE SEQUENCE [LARGE SCALE GENOMIC DNA]</scope>
    <source>
        <strain evidence="5 6">PCH200</strain>
    </source>
</reference>
<feature type="DNA-binding region" description="H-T-H motif" evidence="2">
    <location>
        <begin position="74"/>
        <end position="93"/>
    </location>
</feature>
<feature type="region of interest" description="Disordered" evidence="3">
    <location>
        <begin position="148"/>
        <end position="169"/>
    </location>
</feature>
<dbReference type="Pfam" id="PF00440">
    <property type="entry name" value="TetR_N"/>
    <property type="match status" value="1"/>
</dbReference>